<evidence type="ECO:0000313" key="3">
    <source>
        <dbReference type="Proteomes" id="UP000092716"/>
    </source>
</evidence>
<name>A0A1B1DWB6_9APIC</name>
<feature type="compositionally biased region" description="Basic and acidic residues" evidence="1">
    <location>
        <begin position="427"/>
        <end position="437"/>
    </location>
</feature>
<feature type="compositionally biased region" description="Polar residues" evidence="1">
    <location>
        <begin position="338"/>
        <end position="358"/>
    </location>
</feature>
<evidence type="ECO:0000313" key="2">
    <source>
        <dbReference type="EMBL" id="ANQ07044.1"/>
    </source>
</evidence>
<feature type="region of interest" description="Disordered" evidence="1">
    <location>
        <begin position="63"/>
        <end position="130"/>
    </location>
</feature>
<feature type="compositionally biased region" description="Basic residues" evidence="1">
    <location>
        <begin position="397"/>
        <end position="408"/>
    </location>
</feature>
<feature type="region of interest" description="Disordered" evidence="1">
    <location>
        <begin position="271"/>
        <end position="437"/>
    </location>
</feature>
<dbReference type="OrthoDB" id="385216at2759"/>
<dbReference type="Proteomes" id="UP000092716">
    <property type="component" value="Chromosome 6"/>
</dbReference>
<evidence type="ECO:0000256" key="1">
    <source>
        <dbReference type="SAM" id="MobiDB-lite"/>
    </source>
</evidence>
<organism evidence="2 3">
    <name type="scientific">Plasmodium coatneyi</name>
    <dbReference type="NCBI Taxonomy" id="208452"/>
    <lineage>
        <taxon>Eukaryota</taxon>
        <taxon>Sar</taxon>
        <taxon>Alveolata</taxon>
        <taxon>Apicomplexa</taxon>
        <taxon>Aconoidasida</taxon>
        <taxon>Haemosporida</taxon>
        <taxon>Plasmodiidae</taxon>
        <taxon>Plasmodium</taxon>
    </lineage>
</organism>
<dbReference type="EMBL" id="CP016244">
    <property type="protein sequence ID" value="ANQ07044.1"/>
    <property type="molecule type" value="Genomic_DNA"/>
</dbReference>
<keyword evidence="3" id="KW-1185">Reference proteome</keyword>
<dbReference type="VEuPathDB" id="PlasmoDB:PCOAH_00015250"/>
<feature type="compositionally biased region" description="Polar residues" evidence="1">
    <location>
        <begin position="278"/>
        <end position="297"/>
    </location>
</feature>
<protein>
    <submittedName>
        <fullName evidence="2">Uncharacterized protein</fullName>
    </submittedName>
</protein>
<dbReference type="AlphaFoldDB" id="A0A1B1DWB6"/>
<feature type="compositionally biased region" description="Polar residues" evidence="1">
    <location>
        <begin position="74"/>
        <end position="85"/>
    </location>
</feature>
<dbReference type="RefSeq" id="XP_019913739.1">
    <property type="nucleotide sequence ID" value="XM_020058334.1"/>
</dbReference>
<proteinExistence type="predicted"/>
<gene>
    <name evidence="2" type="ORF">PCOAH_00015250</name>
</gene>
<dbReference type="GeneID" id="30908251"/>
<accession>A0A1B1DWB6</accession>
<sequence length="479" mass="53505">MAPPTFMTQRKYIQLISLAKKLDACKNELLRYRREEKTAAAATSVFAVGAGHTGLSIAAQSNPTNMERHLPNGKRNSLKSVTSEPTLGVTKRSVTPHAGRKKRHSDPTPLKKNISKEGTSNGQKIKEEGKLPTAQLSKGATFSEYKAKKKKKKKLQNRTQVFPHPQGTQKSRKKKKTFCTLPKSEVRKRVTSVARCSKKWVLHKQEENTQYTFRSPQGGGDLTAWEGEHHSGDNQIVPVQVEAKLNLMPLVHTSQMMKHPLVIASMLKNSPRKKKSIPLSTQIAKQPLTKPSKSAKTSGGEAHPGNATNKRQNESAPKKGAPLSKGVEISRKKLRSVSRCTAQSAKRTRLQLSPSEGSLQKGISLRGQRGTVGKTIGSTHSRTKRPFPSRSSLRVSPQRRAKRKRQNVTRKTDQKRSLLHALPTQQRSHDQQDADKQMTNRKTVKEFIKALNNSSVIICTKGHKTRPKRGRRKRLHIRV</sequence>
<dbReference type="KEGG" id="pcot:PCOAH_00015250"/>
<reference evidence="3" key="1">
    <citation type="submission" date="2016-06" db="EMBL/GenBank/DDBJ databases">
        <title>First high quality genome sequence of Plasmodium coatneyi using continuous long reads from single molecule, real-time sequencing.</title>
        <authorList>
            <person name="Chien J.-T."/>
            <person name="Pakala S.B."/>
            <person name="Geraldo J.A."/>
            <person name="Lapp S.A."/>
            <person name="Barnwell J.W."/>
            <person name="Kissinger J.C."/>
            <person name="Galinski M.R."/>
            <person name="Humphrey J.C."/>
        </authorList>
    </citation>
    <scope>NUCLEOTIDE SEQUENCE [LARGE SCALE GENOMIC DNA]</scope>
    <source>
        <strain evidence="3">Hackeri</strain>
    </source>
</reference>